<evidence type="ECO:0000313" key="4">
    <source>
        <dbReference type="Proteomes" id="UP000267268"/>
    </source>
</evidence>
<dbReference type="SUPFAM" id="SSF89392">
    <property type="entry name" value="Prokaryotic lipoproteins and lipoprotein localization factors"/>
    <property type="match status" value="1"/>
</dbReference>
<dbReference type="KEGG" id="fll:EI427_11495"/>
<dbReference type="Proteomes" id="UP000267268">
    <property type="component" value="Chromosome 1"/>
</dbReference>
<evidence type="ECO:0000313" key="3">
    <source>
        <dbReference type="EMBL" id="AZQ62834.1"/>
    </source>
</evidence>
<organism evidence="3 4">
    <name type="scientific">Flammeovirga pectinis</name>
    <dbReference type="NCBI Taxonomy" id="2494373"/>
    <lineage>
        <taxon>Bacteria</taxon>
        <taxon>Pseudomonadati</taxon>
        <taxon>Bacteroidota</taxon>
        <taxon>Cytophagia</taxon>
        <taxon>Cytophagales</taxon>
        <taxon>Flammeovirgaceae</taxon>
        <taxon>Flammeovirga</taxon>
    </lineage>
</organism>
<evidence type="ECO:0000256" key="2">
    <source>
        <dbReference type="SAM" id="SignalP"/>
    </source>
</evidence>
<evidence type="ECO:0000256" key="1">
    <source>
        <dbReference type="ARBA" id="ARBA00022729"/>
    </source>
</evidence>
<proteinExistence type="predicted"/>
<dbReference type="InterPro" id="IPR029046">
    <property type="entry name" value="LolA/LolB/LppX"/>
</dbReference>
<reference evidence="3 4" key="1">
    <citation type="submission" date="2018-12" db="EMBL/GenBank/DDBJ databases">
        <title>Flammeovirga pectinis sp. nov., isolated from the gut of the Korean scallop, Patinopecten yessoensis.</title>
        <authorList>
            <person name="Bae J.-W."/>
            <person name="Jeong Y.-S."/>
            <person name="Kang W."/>
        </authorList>
    </citation>
    <scope>NUCLEOTIDE SEQUENCE [LARGE SCALE GENOMIC DNA]</scope>
    <source>
        <strain evidence="3 4">L12M1</strain>
    </source>
</reference>
<name>A0A3S9P3V1_9BACT</name>
<dbReference type="CDD" id="cd16325">
    <property type="entry name" value="LolA"/>
    <property type="match status" value="1"/>
</dbReference>
<accession>A0A3S9P3V1</accession>
<dbReference type="Pfam" id="PF03548">
    <property type="entry name" value="LolA"/>
    <property type="match status" value="1"/>
</dbReference>
<sequence>MIKSNKNILSFLFILVLSIGNLFAQQDEKAQKILDQMSSFYKGLNSFSADINQDAISTSDGKIGDIQMKAIVSGNKYQLQLDGQTIYNDTKTVSRYDQEMEEVTIEEADSDDTDVMSSPAKIYSIYQKNFKYLYIEKDAKGNDVIDLSPDKSLEVNFFKIRMHINPKTHALVKFVIFEKGNLMRYENSITNFKQNVPVSDSEFVFDTSKYPDVEVVDLR</sequence>
<dbReference type="InterPro" id="IPR004564">
    <property type="entry name" value="OM_lipoprot_carrier_LolA-like"/>
</dbReference>
<keyword evidence="4" id="KW-1185">Reference proteome</keyword>
<protein>
    <submittedName>
        <fullName evidence="3">Outer membrane lipoprotein carrier protein LolA</fullName>
    </submittedName>
</protein>
<dbReference type="RefSeq" id="WP_126614728.1">
    <property type="nucleotide sequence ID" value="NZ_CP034562.1"/>
</dbReference>
<dbReference type="EMBL" id="CP034562">
    <property type="protein sequence ID" value="AZQ62834.1"/>
    <property type="molecule type" value="Genomic_DNA"/>
</dbReference>
<dbReference type="Gene3D" id="2.50.20.10">
    <property type="entry name" value="Lipoprotein localisation LolA/LolB/LppX"/>
    <property type="match status" value="1"/>
</dbReference>
<keyword evidence="3" id="KW-0449">Lipoprotein</keyword>
<gene>
    <name evidence="3" type="ORF">EI427_11495</name>
</gene>
<dbReference type="AlphaFoldDB" id="A0A3S9P3V1"/>
<dbReference type="OrthoDB" id="9810685at2"/>
<feature type="signal peptide" evidence="2">
    <location>
        <begin position="1"/>
        <end position="24"/>
    </location>
</feature>
<feature type="chain" id="PRO_5019575459" evidence="2">
    <location>
        <begin position="25"/>
        <end position="219"/>
    </location>
</feature>
<keyword evidence="1 2" id="KW-0732">Signal</keyword>